<protein>
    <submittedName>
        <fullName evidence="2">Uncharacterized protein</fullName>
    </submittedName>
</protein>
<accession>A0A7C8UTR8</accession>
<feature type="compositionally biased region" description="Basic and acidic residues" evidence="1">
    <location>
        <begin position="488"/>
        <end position="502"/>
    </location>
</feature>
<gene>
    <name evidence="2" type="ORF">TWF191_005009</name>
</gene>
<dbReference type="AlphaFoldDB" id="A0A7C8UTR8"/>
<feature type="region of interest" description="Disordered" evidence="1">
    <location>
        <begin position="482"/>
        <end position="590"/>
    </location>
</feature>
<evidence type="ECO:0000313" key="3">
    <source>
        <dbReference type="Proteomes" id="UP000483672"/>
    </source>
</evidence>
<proteinExistence type="predicted"/>
<feature type="compositionally biased region" description="Polar residues" evidence="1">
    <location>
        <begin position="503"/>
        <end position="515"/>
    </location>
</feature>
<feature type="region of interest" description="Disordered" evidence="1">
    <location>
        <begin position="342"/>
        <end position="362"/>
    </location>
</feature>
<dbReference type="Proteomes" id="UP000483672">
    <property type="component" value="Unassembled WGS sequence"/>
</dbReference>
<sequence>MEVKREEVGLEIGEQRYLTHCAILASLPAEYSKNEKDAQLSTIRGTDDERPSTKTHRLDRLLDNLASLLVAHGGGDCVAAALGGPTKDKITLLLSIDTPVLEREASALYQAIEAHSQRIFRYLRNFHNAADDPGIQQNIRADFTVRQMIYSIGEIESRYRLFNRELKKIKKLDLGQFEFYNVVQEETVYYVLAPEYDNAEDESLAKDLCQSFFALEGEKENLPEKQKSLIEDLKARPDLPTKQLSRQDFLIWHELFLWLFKLLGRQIQFCIRARSADGSQDERAEAYKNLWIAASNLNEMLQRVVVMIEGSSIFRMWTAIFQKILDGKGKRRTTVGAMIPPVPLPSFAGGPTPTATSQSRGQGEKILENFLSREQNSEGAQQTPAELEQPQLPEYSGLDIEQGALSISQDPKAGKLVKFGGIIQNTFRRKRRQDRELSDKEGLDAGLGTVKRVLGKPITWIRNKSQKKESLKNILNAQETSNIAEEIGSGRRKEEPGDDNSHQETQVAVPNQSPDDNFDDSVHQRERNSRGYRSYASLESLTKVVPTPKNSRELSMNDAEEYEGGDEDVDEDENEDGDGDKDDEVGYDDFDPRLITVAEKPRGAARNGLFRRAYALASFQFLIRAVIHDKAIATEVVKKDFTVKVITPVEESYVTSKVENLEETLHRFFALENPNGTPPEIKIQVQDFIKNLDHIIKEGNHRQQLLDHTKKRLYNQGGSARRTVIAPPPCLVCENVLHLYKPEIRTRRGDGHVYVSKIPKELPSDHIKHVFGIIEELSKRITVKACKAQTKPMSGDSTFSHHGIYSNEYEKGTLSQARPMRSGYAKASKSPQ</sequence>
<organism evidence="2 3">
    <name type="scientific">Orbilia oligospora</name>
    <name type="common">Nematode-trapping fungus</name>
    <name type="synonym">Arthrobotrys oligospora</name>
    <dbReference type="NCBI Taxonomy" id="2813651"/>
    <lineage>
        <taxon>Eukaryota</taxon>
        <taxon>Fungi</taxon>
        <taxon>Dikarya</taxon>
        <taxon>Ascomycota</taxon>
        <taxon>Pezizomycotina</taxon>
        <taxon>Orbiliomycetes</taxon>
        <taxon>Orbiliales</taxon>
        <taxon>Orbiliaceae</taxon>
        <taxon>Orbilia</taxon>
    </lineage>
</organism>
<reference evidence="2 3" key="1">
    <citation type="submission" date="2019-06" db="EMBL/GenBank/DDBJ databases">
        <authorList>
            <person name="Palmer J.M."/>
        </authorList>
    </citation>
    <scope>NUCLEOTIDE SEQUENCE [LARGE SCALE GENOMIC DNA]</scope>
    <source>
        <strain evidence="2 3">TWF191</strain>
    </source>
</reference>
<evidence type="ECO:0000313" key="2">
    <source>
        <dbReference type="EMBL" id="KAF3225983.1"/>
    </source>
</evidence>
<dbReference type="EMBL" id="WIPF01000025">
    <property type="protein sequence ID" value="KAF3225983.1"/>
    <property type="molecule type" value="Genomic_DNA"/>
</dbReference>
<name>A0A7C8UTR8_ORBOL</name>
<comment type="caution">
    <text evidence="2">The sequence shown here is derived from an EMBL/GenBank/DDBJ whole genome shotgun (WGS) entry which is preliminary data.</text>
</comment>
<feature type="region of interest" description="Disordered" evidence="1">
    <location>
        <begin position="810"/>
        <end position="832"/>
    </location>
</feature>
<feature type="compositionally biased region" description="Basic and acidic residues" evidence="1">
    <location>
        <begin position="520"/>
        <end position="529"/>
    </location>
</feature>
<feature type="compositionally biased region" description="Acidic residues" evidence="1">
    <location>
        <begin position="558"/>
        <end position="589"/>
    </location>
</feature>
<evidence type="ECO:0000256" key="1">
    <source>
        <dbReference type="SAM" id="MobiDB-lite"/>
    </source>
</evidence>